<sequence>MHVTEQSNLNDSEIVINKETKKILPEIEVSITTTPSIKSYHTFNSKDIVNENNEFSKTVTIIDSFSDFNSESSDGGEDENEFLGEKDKSLLETKTSTPSNLAYNHADFCNKMAEQYPGLYWKGSDGNDDYYGITDKFLCPLCKLDHYEDYSIKGRYKTGSYFIKCEQRGIKIGVTA</sequence>
<dbReference type="AlphaFoldDB" id="A0A397I0L2"/>
<dbReference type="EMBL" id="PQFF01000277">
    <property type="protein sequence ID" value="RHZ66974.1"/>
    <property type="molecule type" value="Genomic_DNA"/>
</dbReference>
<accession>A0A397I0L2</accession>
<comment type="caution">
    <text evidence="1">The sequence shown here is derived from an EMBL/GenBank/DDBJ whole genome shotgun (WGS) entry which is preliminary data.</text>
</comment>
<proteinExistence type="predicted"/>
<name>A0A397I0L2_9GLOM</name>
<organism evidence="1 2">
    <name type="scientific">Diversispora epigaea</name>
    <dbReference type="NCBI Taxonomy" id="1348612"/>
    <lineage>
        <taxon>Eukaryota</taxon>
        <taxon>Fungi</taxon>
        <taxon>Fungi incertae sedis</taxon>
        <taxon>Mucoromycota</taxon>
        <taxon>Glomeromycotina</taxon>
        <taxon>Glomeromycetes</taxon>
        <taxon>Diversisporales</taxon>
        <taxon>Diversisporaceae</taxon>
        <taxon>Diversispora</taxon>
    </lineage>
</organism>
<protein>
    <submittedName>
        <fullName evidence="1">Uncharacterized protein</fullName>
    </submittedName>
</protein>
<reference evidence="1 2" key="1">
    <citation type="submission" date="2018-08" db="EMBL/GenBank/DDBJ databases">
        <title>Genome and evolution of the arbuscular mycorrhizal fungus Diversispora epigaea (formerly Glomus versiforme) and its bacterial endosymbionts.</title>
        <authorList>
            <person name="Sun X."/>
            <person name="Fei Z."/>
            <person name="Harrison M."/>
        </authorList>
    </citation>
    <scope>NUCLEOTIDE SEQUENCE [LARGE SCALE GENOMIC DNA]</scope>
    <source>
        <strain evidence="1 2">IT104</strain>
    </source>
</reference>
<dbReference type="Proteomes" id="UP000266861">
    <property type="component" value="Unassembled WGS sequence"/>
</dbReference>
<evidence type="ECO:0000313" key="1">
    <source>
        <dbReference type="EMBL" id="RHZ66974.1"/>
    </source>
</evidence>
<evidence type="ECO:0000313" key="2">
    <source>
        <dbReference type="Proteomes" id="UP000266861"/>
    </source>
</evidence>
<keyword evidence="2" id="KW-1185">Reference proteome</keyword>
<gene>
    <name evidence="1" type="ORF">Glove_303g118</name>
</gene>
<dbReference type="OrthoDB" id="2425383at2759"/>